<gene>
    <name evidence="1" type="ORF">DS031_03740</name>
</gene>
<name>A0A366XYX1_9BACI</name>
<evidence type="ECO:0000313" key="1">
    <source>
        <dbReference type="EMBL" id="RBW71117.1"/>
    </source>
</evidence>
<evidence type="ECO:0008006" key="3">
    <source>
        <dbReference type="Google" id="ProtNLM"/>
    </source>
</evidence>
<protein>
    <recommendedName>
        <fullName evidence="3">Tetratricopeptide repeat protein</fullName>
    </recommendedName>
</protein>
<comment type="caution">
    <text evidence="1">The sequence shown here is derived from an EMBL/GenBank/DDBJ whole genome shotgun (WGS) entry which is preliminary data.</text>
</comment>
<sequence>MEPHYFVKEESVIIPSAEEKDLLKEYNEARRYGEKEKMLKKRDALVHLYIYYGDYFHMENPTPMFVENYLQKALALNETHPLANYRIAHFHYKNRQYLEALNSFKKSLIGSETERLNDTQEMLAQMFIVNCGVLVAKEARKEIETIKINASVQCDEELVNRYGNEIVVASEKMIDRMFYCKITPQQKEIISEDIYSSIMEMEEIDRVLLSISERGYEVKFHGHKATLDIPSFYIFYTLLKSNQFITGEEIRKELFDKYLTQARSDSSLHQTFSKLKERLPFWDEIIEMASVDSKTARRLKNRFSYCVLYRASDILPKLKDKR</sequence>
<evidence type="ECO:0000313" key="2">
    <source>
        <dbReference type="Proteomes" id="UP000253314"/>
    </source>
</evidence>
<accession>A0A366XYX1</accession>
<dbReference type="RefSeq" id="WP_113804597.1">
    <property type="nucleotide sequence ID" value="NZ_QOCW01000002.1"/>
</dbReference>
<reference evidence="1 2" key="1">
    <citation type="submission" date="2018-07" db="EMBL/GenBank/DDBJ databases">
        <title>Lottiidibacillus patelloidae gen. nov., sp. nov., isolated from the intestinal tract of a marine limpet and the reclassification of B. taeanensis BH030017T, B. algicola KMM 3737T and B. hwajinpoensis SW-72T as genus Lottiidibacillus.</title>
        <authorList>
            <person name="Liu R."/>
            <person name="Huang Z."/>
        </authorList>
    </citation>
    <scope>NUCLEOTIDE SEQUENCE [LARGE SCALE GENOMIC DNA]</scope>
    <source>
        <strain evidence="1 2">BH030017</strain>
    </source>
</reference>
<dbReference type="EMBL" id="QOCW01000002">
    <property type="protein sequence ID" value="RBW71117.1"/>
    <property type="molecule type" value="Genomic_DNA"/>
</dbReference>
<keyword evidence="2" id="KW-1185">Reference proteome</keyword>
<organism evidence="1 2">
    <name type="scientific">Bacillus taeanensis</name>
    <dbReference type="NCBI Taxonomy" id="273032"/>
    <lineage>
        <taxon>Bacteria</taxon>
        <taxon>Bacillati</taxon>
        <taxon>Bacillota</taxon>
        <taxon>Bacilli</taxon>
        <taxon>Bacillales</taxon>
        <taxon>Bacillaceae</taxon>
        <taxon>Bacillus</taxon>
    </lineage>
</organism>
<dbReference type="Gene3D" id="1.25.40.10">
    <property type="entry name" value="Tetratricopeptide repeat domain"/>
    <property type="match status" value="1"/>
</dbReference>
<proteinExistence type="predicted"/>
<dbReference type="OrthoDB" id="2959555at2"/>
<dbReference type="SUPFAM" id="SSF81901">
    <property type="entry name" value="HCP-like"/>
    <property type="match status" value="1"/>
</dbReference>
<dbReference type="Proteomes" id="UP000253314">
    <property type="component" value="Unassembled WGS sequence"/>
</dbReference>
<dbReference type="InterPro" id="IPR011990">
    <property type="entry name" value="TPR-like_helical_dom_sf"/>
</dbReference>
<dbReference type="AlphaFoldDB" id="A0A366XYX1"/>